<comment type="caution">
    <text evidence="1">The sequence shown here is derived from an EMBL/GenBank/DDBJ whole genome shotgun (WGS) entry which is preliminary data.</text>
</comment>
<dbReference type="EMBL" id="WNYA01000006">
    <property type="protein sequence ID" value="KAG8565843.1"/>
    <property type="molecule type" value="Genomic_DNA"/>
</dbReference>
<name>A0AAV7B433_ENGPU</name>
<sequence length="102" mass="11609">MSENLGNSVNRIPITKSISCTWTIGPMCNQLRGLYNHFLENCSYIGPNRLRHKLNLLEILARSPQIEYLIFLSSFFTTRVSTSTINTPGYQSCWGAGYLVEF</sequence>
<proteinExistence type="predicted"/>
<keyword evidence="2" id="KW-1185">Reference proteome</keyword>
<evidence type="ECO:0000313" key="2">
    <source>
        <dbReference type="Proteomes" id="UP000824782"/>
    </source>
</evidence>
<accession>A0AAV7B433</accession>
<evidence type="ECO:0008006" key="3">
    <source>
        <dbReference type="Google" id="ProtNLM"/>
    </source>
</evidence>
<reference evidence="1" key="1">
    <citation type="thesis" date="2020" institute="ProQuest LLC" country="789 East Eisenhower Parkway, Ann Arbor, MI, USA">
        <title>Comparative Genomics and Chromosome Evolution.</title>
        <authorList>
            <person name="Mudd A.B."/>
        </authorList>
    </citation>
    <scope>NUCLEOTIDE SEQUENCE</scope>
    <source>
        <strain evidence="1">237g6f4</strain>
        <tissue evidence="1">Blood</tissue>
    </source>
</reference>
<evidence type="ECO:0000313" key="1">
    <source>
        <dbReference type="EMBL" id="KAG8565843.1"/>
    </source>
</evidence>
<organism evidence="1 2">
    <name type="scientific">Engystomops pustulosus</name>
    <name type="common">Tungara frog</name>
    <name type="synonym">Physalaemus pustulosus</name>
    <dbReference type="NCBI Taxonomy" id="76066"/>
    <lineage>
        <taxon>Eukaryota</taxon>
        <taxon>Metazoa</taxon>
        <taxon>Chordata</taxon>
        <taxon>Craniata</taxon>
        <taxon>Vertebrata</taxon>
        <taxon>Euteleostomi</taxon>
        <taxon>Amphibia</taxon>
        <taxon>Batrachia</taxon>
        <taxon>Anura</taxon>
        <taxon>Neobatrachia</taxon>
        <taxon>Hyloidea</taxon>
        <taxon>Leptodactylidae</taxon>
        <taxon>Leiuperinae</taxon>
        <taxon>Engystomops</taxon>
    </lineage>
</organism>
<dbReference type="Proteomes" id="UP000824782">
    <property type="component" value="Unassembled WGS sequence"/>
</dbReference>
<dbReference type="AlphaFoldDB" id="A0AAV7B433"/>
<protein>
    <recommendedName>
        <fullName evidence="3">Maturase K</fullName>
    </recommendedName>
</protein>
<gene>
    <name evidence="1" type="ORF">GDO81_012991</name>
</gene>